<keyword evidence="2" id="KW-1185">Reference proteome</keyword>
<evidence type="ECO:0000313" key="3">
    <source>
        <dbReference type="RefSeq" id="XP_030980800.1"/>
    </source>
</evidence>
<evidence type="ECO:0000256" key="1">
    <source>
        <dbReference type="SAM" id="SignalP"/>
    </source>
</evidence>
<dbReference type="KEGG" id="pgri:PgNI_06824"/>
<feature type="chain" id="PRO_5028340404" description="Kelch repeat-containing protein" evidence="1">
    <location>
        <begin position="22"/>
        <end position="343"/>
    </location>
</feature>
<dbReference type="Pfam" id="PF01344">
    <property type="entry name" value="Kelch_1"/>
    <property type="match status" value="1"/>
</dbReference>
<name>A0A6P8B0W9_PYRGI</name>
<evidence type="ECO:0000313" key="2">
    <source>
        <dbReference type="Proteomes" id="UP000515153"/>
    </source>
</evidence>
<feature type="signal peptide" evidence="1">
    <location>
        <begin position="1"/>
        <end position="21"/>
    </location>
</feature>
<evidence type="ECO:0008006" key="4">
    <source>
        <dbReference type="Google" id="ProtNLM"/>
    </source>
</evidence>
<keyword evidence="1" id="KW-0732">Signal</keyword>
<dbReference type="InterPro" id="IPR006652">
    <property type="entry name" value="Kelch_1"/>
</dbReference>
<protein>
    <recommendedName>
        <fullName evidence="4">Kelch repeat-containing protein</fullName>
    </recommendedName>
</protein>
<dbReference type="Proteomes" id="UP000515153">
    <property type="component" value="Unplaced"/>
</dbReference>
<dbReference type="SMART" id="SM00612">
    <property type="entry name" value="Kelch"/>
    <property type="match status" value="4"/>
</dbReference>
<dbReference type="RefSeq" id="XP_030980800.1">
    <property type="nucleotide sequence ID" value="XM_031126844.1"/>
</dbReference>
<accession>A0A6P8B0W9</accession>
<reference evidence="3" key="1">
    <citation type="journal article" date="2019" name="Mol. Biol. Evol.">
        <title>Blast fungal genomes show frequent chromosomal changes, gene gains and losses, and effector gene turnover.</title>
        <authorList>
            <person name="Gomez Luciano L.B."/>
            <person name="Jason Tsai I."/>
            <person name="Chuma I."/>
            <person name="Tosa Y."/>
            <person name="Chen Y.H."/>
            <person name="Li J.Y."/>
            <person name="Li M.Y."/>
            <person name="Jade Lu M.Y."/>
            <person name="Nakayashiki H."/>
            <person name="Li W.H."/>
        </authorList>
    </citation>
    <scope>NUCLEOTIDE SEQUENCE</scope>
    <source>
        <strain evidence="3">NI907</strain>
    </source>
</reference>
<dbReference type="SUPFAM" id="SSF117281">
    <property type="entry name" value="Kelch motif"/>
    <property type="match status" value="2"/>
</dbReference>
<dbReference type="PANTHER" id="PTHR45632">
    <property type="entry name" value="LD33804P"/>
    <property type="match status" value="1"/>
</dbReference>
<proteinExistence type="predicted"/>
<reference evidence="3" key="2">
    <citation type="submission" date="2019-10" db="EMBL/GenBank/DDBJ databases">
        <authorList>
            <consortium name="NCBI Genome Project"/>
        </authorList>
    </citation>
    <scope>NUCLEOTIDE SEQUENCE</scope>
    <source>
        <strain evidence="3">NI907</strain>
    </source>
</reference>
<dbReference type="Pfam" id="PF24681">
    <property type="entry name" value="Kelch_KLHDC2_KLHL20_DRC7"/>
    <property type="match status" value="1"/>
</dbReference>
<dbReference type="GeneID" id="41961753"/>
<sequence>MRVTISTFWLSYSSLVHISHGVAVPRAQGTWEELPSTPILPRQENTVVGINSTSLAVLGGIVTNGTQVLSSALASIYHAPTNQWQQIADLPIPLNHPNAAAIDGKIYLLGGLADIDGIWKGVPNAWVWDPETDTWNDLEPFPTGTERGSAAVAVVGDTIYLAGGQRSLALVPGGLHDTVDTVSAFDTLSGKWTLLPNLALPEPRDHAGAAVVGSKLFVTGGRHLREGLIVSGKVYSVDFAAGDPRWTLEEERMPTARGGHMAAAIGDQVYTFGGEGSGESDSGVFDEVEVLDTTTGIWSRMEPMRLPRHGTYAVAVNGAIYIPGGGLQQGAGAATDGFDVFRP</sequence>
<dbReference type="AlphaFoldDB" id="A0A6P8B0W9"/>
<gene>
    <name evidence="3" type="ORF">PgNI_06824</name>
</gene>
<dbReference type="InterPro" id="IPR015915">
    <property type="entry name" value="Kelch-typ_b-propeller"/>
</dbReference>
<reference evidence="3" key="3">
    <citation type="submission" date="2025-08" db="UniProtKB">
        <authorList>
            <consortium name="RefSeq"/>
        </authorList>
    </citation>
    <scope>IDENTIFICATION</scope>
    <source>
        <strain evidence="3">NI907</strain>
    </source>
</reference>
<dbReference type="Gene3D" id="2.120.10.80">
    <property type="entry name" value="Kelch-type beta propeller"/>
    <property type="match status" value="2"/>
</dbReference>
<dbReference type="OrthoDB" id="45365at2759"/>
<organism evidence="2 3">
    <name type="scientific">Pyricularia grisea</name>
    <name type="common">Crabgrass-specific blast fungus</name>
    <name type="synonym">Magnaporthe grisea</name>
    <dbReference type="NCBI Taxonomy" id="148305"/>
    <lineage>
        <taxon>Eukaryota</taxon>
        <taxon>Fungi</taxon>
        <taxon>Dikarya</taxon>
        <taxon>Ascomycota</taxon>
        <taxon>Pezizomycotina</taxon>
        <taxon>Sordariomycetes</taxon>
        <taxon>Sordariomycetidae</taxon>
        <taxon>Magnaporthales</taxon>
        <taxon>Pyriculariaceae</taxon>
        <taxon>Pyricularia</taxon>
    </lineage>
</organism>